<keyword evidence="5 8" id="KW-0812">Transmembrane</keyword>
<dbReference type="PROSITE" id="PS50850">
    <property type="entry name" value="MFS"/>
    <property type="match status" value="1"/>
</dbReference>
<name>A0ABP7KFM3_9RHOB</name>
<feature type="domain" description="Major facilitator superfamily (MFS) profile" evidence="9">
    <location>
        <begin position="6"/>
        <end position="394"/>
    </location>
</feature>
<dbReference type="PANTHER" id="PTHR23502:SF132">
    <property type="entry name" value="POLYAMINE TRANSPORTER 2-RELATED"/>
    <property type="match status" value="1"/>
</dbReference>
<comment type="similarity">
    <text evidence="2 8">Belongs to the major facilitator superfamily. Bcr/CmlA family.</text>
</comment>
<gene>
    <name evidence="10" type="ORF">GCM10022404_26270</name>
</gene>
<feature type="transmembrane region" description="Helical" evidence="8">
    <location>
        <begin position="74"/>
        <end position="94"/>
    </location>
</feature>
<organism evidence="10 11">
    <name type="scientific">Celeribacter arenosi</name>
    <dbReference type="NCBI Taxonomy" id="792649"/>
    <lineage>
        <taxon>Bacteria</taxon>
        <taxon>Pseudomonadati</taxon>
        <taxon>Pseudomonadota</taxon>
        <taxon>Alphaproteobacteria</taxon>
        <taxon>Rhodobacterales</taxon>
        <taxon>Roseobacteraceae</taxon>
        <taxon>Celeribacter</taxon>
    </lineage>
</organism>
<evidence type="ECO:0000313" key="10">
    <source>
        <dbReference type="EMBL" id="GAA3875230.1"/>
    </source>
</evidence>
<feature type="transmembrane region" description="Helical" evidence="8">
    <location>
        <begin position="47"/>
        <end position="67"/>
    </location>
</feature>
<keyword evidence="4" id="KW-1003">Cell membrane</keyword>
<comment type="caution">
    <text evidence="10">The sequence shown here is derived from an EMBL/GenBank/DDBJ whole genome shotgun (WGS) entry which is preliminary data.</text>
</comment>
<dbReference type="Gene3D" id="1.20.1720.10">
    <property type="entry name" value="Multidrug resistance protein D"/>
    <property type="match status" value="1"/>
</dbReference>
<dbReference type="PANTHER" id="PTHR23502">
    <property type="entry name" value="MAJOR FACILITATOR SUPERFAMILY"/>
    <property type="match status" value="1"/>
</dbReference>
<feature type="transmembrane region" description="Helical" evidence="8">
    <location>
        <begin position="212"/>
        <end position="237"/>
    </location>
</feature>
<evidence type="ECO:0000313" key="11">
    <source>
        <dbReference type="Proteomes" id="UP001399917"/>
    </source>
</evidence>
<feature type="transmembrane region" description="Helical" evidence="8">
    <location>
        <begin position="133"/>
        <end position="157"/>
    </location>
</feature>
<protein>
    <recommendedName>
        <fullName evidence="8">Bcr/CflA family efflux transporter</fullName>
    </recommendedName>
</protein>
<dbReference type="SUPFAM" id="SSF103473">
    <property type="entry name" value="MFS general substrate transporter"/>
    <property type="match status" value="1"/>
</dbReference>
<dbReference type="CDD" id="cd17320">
    <property type="entry name" value="MFS_MdfA_MDR_like"/>
    <property type="match status" value="1"/>
</dbReference>
<feature type="transmembrane region" description="Helical" evidence="8">
    <location>
        <begin position="279"/>
        <end position="299"/>
    </location>
</feature>
<evidence type="ECO:0000256" key="8">
    <source>
        <dbReference type="RuleBase" id="RU365088"/>
    </source>
</evidence>
<dbReference type="InterPro" id="IPR011701">
    <property type="entry name" value="MFS"/>
</dbReference>
<evidence type="ECO:0000256" key="4">
    <source>
        <dbReference type="ARBA" id="ARBA00022475"/>
    </source>
</evidence>
<dbReference type="RefSeq" id="WP_344847776.1">
    <property type="nucleotide sequence ID" value="NZ_BAABDF010000007.1"/>
</dbReference>
<comment type="subcellular location">
    <subcellularLocation>
        <location evidence="8">Cell inner membrane</location>
        <topology evidence="8">Multi-pass membrane protein</topology>
    </subcellularLocation>
    <subcellularLocation>
        <location evidence="1">Cell membrane</location>
        <topology evidence="1">Multi-pass membrane protein</topology>
    </subcellularLocation>
</comment>
<dbReference type="InterPro" id="IPR020846">
    <property type="entry name" value="MFS_dom"/>
</dbReference>
<keyword evidence="6 8" id="KW-1133">Transmembrane helix</keyword>
<proteinExistence type="inferred from homology"/>
<evidence type="ECO:0000256" key="6">
    <source>
        <dbReference type="ARBA" id="ARBA00022989"/>
    </source>
</evidence>
<dbReference type="EMBL" id="BAABDF010000007">
    <property type="protein sequence ID" value="GAA3875230.1"/>
    <property type="molecule type" value="Genomic_DNA"/>
</dbReference>
<dbReference type="InterPro" id="IPR036259">
    <property type="entry name" value="MFS_trans_sf"/>
</dbReference>
<dbReference type="NCBIfam" id="TIGR00710">
    <property type="entry name" value="efflux_Bcr_CflA"/>
    <property type="match status" value="1"/>
</dbReference>
<evidence type="ECO:0000256" key="3">
    <source>
        <dbReference type="ARBA" id="ARBA00022448"/>
    </source>
</evidence>
<comment type="caution">
    <text evidence="8">Lacks conserved residue(s) required for the propagation of feature annotation.</text>
</comment>
<evidence type="ECO:0000256" key="1">
    <source>
        <dbReference type="ARBA" id="ARBA00004651"/>
    </source>
</evidence>
<keyword evidence="7 8" id="KW-0472">Membrane</keyword>
<feature type="transmembrane region" description="Helical" evidence="8">
    <location>
        <begin position="100"/>
        <end position="121"/>
    </location>
</feature>
<keyword evidence="3 8" id="KW-0813">Transport</keyword>
<feature type="transmembrane region" description="Helical" evidence="8">
    <location>
        <begin position="337"/>
        <end position="359"/>
    </location>
</feature>
<feature type="transmembrane region" description="Helical" evidence="8">
    <location>
        <begin position="305"/>
        <end position="325"/>
    </location>
</feature>
<evidence type="ECO:0000256" key="7">
    <source>
        <dbReference type="ARBA" id="ARBA00023136"/>
    </source>
</evidence>
<accession>A0ABP7KFM3</accession>
<evidence type="ECO:0000256" key="5">
    <source>
        <dbReference type="ARBA" id="ARBA00022692"/>
    </source>
</evidence>
<feature type="transmembrane region" description="Helical" evidence="8">
    <location>
        <begin position="163"/>
        <end position="182"/>
    </location>
</feature>
<dbReference type="Pfam" id="PF07690">
    <property type="entry name" value="MFS_1"/>
    <property type="match status" value="1"/>
</dbReference>
<evidence type="ECO:0000256" key="2">
    <source>
        <dbReference type="ARBA" id="ARBA00006236"/>
    </source>
</evidence>
<dbReference type="InterPro" id="IPR004812">
    <property type="entry name" value="Efflux_drug-R_Bcr/CmlA"/>
</dbReference>
<keyword evidence="11" id="KW-1185">Reference proteome</keyword>
<feature type="transmembrane region" description="Helical" evidence="8">
    <location>
        <begin position="249"/>
        <end position="267"/>
    </location>
</feature>
<feature type="transmembrane region" description="Helical" evidence="8">
    <location>
        <begin position="371"/>
        <end position="390"/>
    </location>
</feature>
<reference evidence="11" key="1">
    <citation type="journal article" date="2019" name="Int. J. Syst. Evol. Microbiol.">
        <title>The Global Catalogue of Microorganisms (GCM) 10K type strain sequencing project: providing services to taxonomists for standard genome sequencing and annotation.</title>
        <authorList>
            <consortium name="The Broad Institute Genomics Platform"/>
            <consortium name="The Broad Institute Genome Sequencing Center for Infectious Disease"/>
            <person name="Wu L."/>
            <person name="Ma J."/>
        </authorList>
    </citation>
    <scope>NUCLEOTIDE SEQUENCE [LARGE SCALE GENOMIC DNA]</scope>
    <source>
        <strain evidence="11">JCM 17190</strain>
    </source>
</reference>
<evidence type="ECO:0000259" key="9">
    <source>
        <dbReference type="PROSITE" id="PS50850"/>
    </source>
</evidence>
<keyword evidence="8" id="KW-0997">Cell inner membrane</keyword>
<dbReference type="Proteomes" id="UP001399917">
    <property type="component" value="Unassembled WGS sequence"/>
</dbReference>
<sequence length="402" mass="41661">MTLTPLMRSALVLGLMSAVGPFAIDMFLPALPNIAASLDATVAATQGTITFYFLAFGLAQLIYGPWADQAGRKLPIYVGLVLFLAGSIAASLAPTITMLVWARVLQGAGAAALMVVPRAIIRDQYTGYEATRLMALIMLVFSVSPMFAPLAGAGLIAVTGWRAIFGSMAIAAIAAIVITATLQPETLPKEHRVAINLRTIGRGIATLLRDPVFLGLTFVGGFGMAAFFVFIASASFVYVETFGLTPTQFSLAFTVNAMGFIGASQMAAPLMQRHGALKIILVGVSGFFTAMVFLFALALMGFASLGVIIAGLIIGFAAMGLVIPTTMVSALDPHGDIAGLASSLGGTLQMVAGGAMVALTGPFFDSTPTPMIGAMALCASITMGLLLFVLPRARRVIGAPQV</sequence>